<keyword evidence="4 6" id="KW-1133">Transmembrane helix</keyword>
<dbReference type="PANTHER" id="PTHR45720:SF10">
    <property type="entry name" value="CHLORIDE CHANNEL PROTEIN 2"/>
    <property type="match status" value="1"/>
</dbReference>
<dbReference type="OrthoDB" id="4564at2759"/>
<evidence type="ECO:0000256" key="6">
    <source>
        <dbReference type="SAM" id="Phobius"/>
    </source>
</evidence>
<proteinExistence type="predicted"/>
<dbReference type="WBParaSite" id="HPLM_0000920301-mRNA-1">
    <property type="protein sequence ID" value="HPLM_0000920301-mRNA-1"/>
    <property type="gene ID" value="HPLM_0000920301"/>
</dbReference>
<evidence type="ECO:0000256" key="5">
    <source>
        <dbReference type="ARBA" id="ARBA00023136"/>
    </source>
</evidence>
<feature type="transmembrane region" description="Helical" evidence="6">
    <location>
        <begin position="73"/>
        <end position="97"/>
    </location>
</feature>
<dbReference type="Gene3D" id="1.10.3080.10">
    <property type="entry name" value="Clc chloride channel"/>
    <property type="match status" value="1"/>
</dbReference>
<evidence type="ECO:0000256" key="4">
    <source>
        <dbReference type="ARBA" id="ARBA00022989"/>
    </source>
</evidence>
<evidence type="ECO:0000256" key="3">
    <source>
        <dbReference type="ARBA" id="ARBA00022737"/>
    </source>
</evidence>
<comment type="subcellular location">
    <subcellularLocation>
        <location evidence="1">Membrane</location>
        <topology evidence="1">Multi-pass membrane protein</topology>
    </subcellularLocation>
</comment>
<keyword evidence="8" id="KW-1185">Reference proteome</keyword>
<dbReference type="InterPro" id="IPR014743">
    <property type="entry name" value="Cl-channel_core"/>
</dbReference>
<name>A0A0N4WEW2_HAEPC</name>
<evidence type="ECO:0000313" key="8">
    <source>
        <dbReference type="Proteomes" id="UP000268014"/>
    </source>
</evidence>
<dbReference type="InterPro" id="IPR001807">
    <property type="entry name" value="ClC"/>
</dbReference>
<dbReference type="SUPFAM" id="SSF81340">
    <property type="entry name" value="Clc chloride channel"/>
    <property type="match status" value="1"/>
</dbReference>
<dbReference type="PRINTS" id="PR00762">
    <property type="entry name" value="CLCHANNEL"/>
</dbReference>
<reference evidence="7 8" key="2">
    <citation type="submission" date="2018-11" db="EMBL/GenBank/DDBJ databases">
        <authorList>
            <consortium name="Pathogen Informatics"/>
        </authorList>
    </citation>
    <scope>NUCLEOTIDE SEQUENCE [LARGE SCALE GENOMIC DNA]</scope>
    <source>
        <strain evidence="7 8">MHpl1</strain>
    </source>
</reference>
<protein>
    <submittedName>
        <fullName evidence="9">Chloride transporter, ClC family</fullName>
    </submittedName>
</protein>
<dbReference type="InterPro" id="IPR050970">
    <property type="entry name" value="Cl_channel_volt-gated"/>
</dbReference>
<keyword evidence="3" id="KW-0677">Repeat</keyword>
<evidence type="ECO:0000313" key="7">
    <source>
        <dbReference type="EMBL" id="VDO36834.1"/>
    </source>
</evidence>
<dbReference type="Pfam" id="PF00654">
    <property type="entry name" value="Voltage_CLC"/>
    <property type="match status" value="1"/>
</dbReference>
<dbReference type="Proteomes" id="UP000268014">
    <property type="component" value="Unassembled WGS sequence"/>
</dbReference>
<dbReference type="PANTHER" id="PTHR45720">
    <property type="entry name" value="CHLORIDE CHANNEL PROTEIN 2"/>
    <property type="match status" value="1"/>
</dbReference>
<dbReference type="GO" id="GO:0005247">
    <property type="term" value="F:voltage-gated chloride channel activity"/>
    <property type="evidence" value="ECO:0007669"/>
    <property type="project" value="TreeGrafter"/>
</dbReference>
<dbReference type="AlphaFoldDB" id="A0A0N4WEW2"/>
<evidence type="ECO:0000256" key="2">
    <source>
        <dbReference type="ARBA" id="ARBA00022692"/>
    </source>
</evidence>
<evidence type="ECO:0000313" key="9">
    <source>
        <dbReference type="WBParaSite" id="HPLM_0000920301-mRNA-1"/>
    </source>
</evidence>
<organism evidence="9">
    <name type="scientific">Haemonchus placei</name>
    <name type="common">Barber's pole worm</name>
    <dbReference type="NCBI Taxonomy" id="6290"/>
    <lineage>
        <taxon>Eukaryota</taxon>
        <taxon>Metazoa</taxon>
        <taxon>Ecdysozoa</taxon>
        <taxon>Nematoda</taxon>
        <taxon>Chromadorea</taxon>
        <taxon>Rhabditida</taxon>
        <taxon>Rhabditina</taxon>
        <taxon>Rhabditomorpha</taxon>
        <taxon>Strongyloidea</taxon>
        <taxon>Trichostrongylidae</taxon>
        <taxon>Haemonchus</taxon>
    </lineage>
</organism>
<dbReference type="GO" id="GO:0005886">
    <property type="term" value="C:plasma membrane"/>
    <property type="evidence" value="ECO:0007669"/>
    <property type="project" value="TreeGrafter"/>
</dbReference>
<dbReference type="OMA" id="TCAMADI"/>
<dbReference type="STRING" id="6290.A0A0N4WEW2"/>
<feature type="transmembrane region" description="Helical" evidence="6">
    <location>
        <begin position="109"/>
        <end position="130"/>
    </location>
</feature>
<keyword evidence="5 6" id="KW-0472">Membrane</keyword>
<reference evidence="9" key="1">
    <citation type="submission" date="2017-02" db="UniProtKB">
        <authorList>
            <consortium name="WormBaseParasite"/>
        </authorList>
    </citation>
    <scope>IDENTIFICATION</scope>
</reference>
<gene>
    <name evidence="7" type="ORF">HPLM_LOCUS9195</name>
</gene>
<accession>A0A0N4WEW2</accession>
<sequence>MKTVLRGVVLKEYLTIRTLISKIIGLTLSLGTGLPIGKEGPLVHIASVVANQLNRFLSTPDGVFQNESRANEFLAAGCAVGVACTFSAPVGGVLFSIEVTSAYFAVRNYWRGFFAATCSATLFSVLRGLLRGTGNNRSAWSDLLDLSMEAHYQTTFTITDTYTSSELLAFAAMG</sequence>
<keyword evidence="2 6" id="KW-0812">Transmembrane</keyword>
<dbReference type="EMBL" id="UZAF01017011">
    <property type="protein sequence ID" value="VDO36834.1"/>
    <property type="molecule type" value="Genomic_DNA"/>
</dbReference>
<evidence type="ECO:0000256" key="1">
    <source>
        <dbReference type="ARBA" id="ARBA00004141"/>
    </source>
</evidence>